<proteinExistence type="inferred from homology"/>
<dbReference type="OrthoDB" id="9809216at2"/>
<comment type="function">
    <text evidence="8">Probably a riboflavin-binding protein that interacts with the energy-coupling factor (ECF) ABC-transporter complex.</text>
</comment>
<dbReference type="Pfam" id="PF12822">
    <property type="entry name" value="ECF_trnsprt"/>
    <property type="match status" value="1"/>
</dbReference>
<keyword evidence="4 8" id="KW-1003">Cell membrane</keyword>
<evidence type="ECO:0000256" key="2">
    <source>
        <dbReference type="ARBA" id="ARBA00005540"/>
    </source>
</evidence>
<dbReference type="PIRSF" id="PIRSF037778">
    <property type="entry name" value="UCP037778_transp_RibU"/>
    <property type="match status" value="1"/>
</dbReference>
<keyword evidence="6 9" id="KW-1133">Transmembrane helix</keyword>
<dbReference type="InterPro" id="IPR024529">
    <property type="entry name" value="ECF_trnsprt_substrate-spec"/>
</dbReference>
<evidence type="ECO:0000256" key="3">
    <source>
        <dbReference type="ARBA" id="ARBA00022448"/>
    </source>
</evidence>
<comment type="similarity">
    <text evidence="2 8">Belongs to the prokaryotic riboflavin transporter (P-RFT) (TC 2.A.87) family.</text>
</comment>
<evidence type="ECO:0000256" key="9">
    <source>
        <dbReference type="SAM" id="Phobius"/>
    </source>
</evidence>
<dbReference type="Proteomes" id="UP000320776">
    <property type="component" value="Chromosome"/>
</dbReference>
<evidence type="ECO:0000256" key="8">
    <source>
        <dbReference type="PIRNR" id="PIRNR037778"/>
    </source>
</evidence>
<evidence type="ECO:0000256" key="4">
    <source>
        <dbReference type="ARBA" id="ARBA00022475"/>
    </source>
</evidence>
<feature type="transmembrane region" description="Helical" evidence="9">
    <location>
        <begin position="12"/>
        <end position="31"/>
    </location>
</feature>
<sequence>MLHTNMAYTTRIAILASAAAILMALELPVILMPGFLKLDFSDIPAIIGAFALGPLAGFLIVLLKNLIHLTSTQTAGIGEMANLFVGTALIVPAAMIYKGKKNRTGAMLALVAGTISMTLAAAALNYWLLIPLYQMALHLPPEAIVNMGRVANPLIIDLKTFIVFAIVPFNLFKGIVVSIITMLVYKKVSPVLH</sequence>
<evidence type="ECO:0000256" key="5">
    <source>
        <dbReference type="ARBA" id="ARBA00022692"/>
    </source>
</evidence>
<dbReference type="AlphaFoldDB" id="A0A517DZU4"/>
<protein>
    <recommendedName>
        <fullName evidence="8">Riboflavin transporter</fullName>
    </recommendedName>
</protein>
<dbReference type="GO" id="GO:0032217">
    <property type="term" value="F:riboflavin transmembrane transporter activity"/>
    <property type="evidence" value="ECO:0007669"/>
    <property type="project" value="UniProtKB-UniRule"/>
</dbReference>
<dbReference type="Gene3D" id="1.10.1760.20">
    <property type="match status" value="1"/>
</dbReference>
<evidence type="ECO:0000256" key="1">
    <source>
        <dbReference type="ARBA" id="ARBA00004651"/>
    </source>
</evidence>
<feature type="transmembrane region" description="Helical" evidence="9">
    <location>
        <begin position="161"/>
        <end position="185"/>
    </location>
</feature>
<dbReference type="PANTHER" id="PTHR38438:SF1">
    <property type="entry name" value="RIBOFLAVIN TRANSPORTER RIBU"/>
    <property type="match status" value="1"/>
</dbReference>
<dbReference type="PANTHER" id="PTHR38438">
    <property type="entry name" value="RIBOFLAVIN TRANSPORTER RIBU"/>
    <property type="match status" value="1"/>
</dbReference>
<name>A0A517DZU4_9FIRM</name>
<keyword evidence="3 8" id="KW-0813">Transport</keyword>
<dbReference type="InterPro" id="IPR025720">
    <property type="entry name" value="RibU"/>
</dbReference>
<dbReference type="GO" id="GO:0005886">
    <property type="term" value="C:plasma membrane"/>
    <property type="evidence" value="ECO:0007669"/>
    <property type="project" value="UniProtKB-SubCell"/>
</dbReference>
<keyword evidence="7 8" id="KW-0472">Membrane</keyword>
<evidence type="ECO:0000313" key="11">
    <source>
        <dbReference type="Proteomes" id="UP000320776"/>
    </source>
</evidence>
<keyword evidence="11" id="KW-1185">Reference proteome</keyword>
<feature type="transmembrane region" description="Helical" evidence="9">
    <location>
        <begin position="75"/>
        <end position="96"/>
    </location>
</feature>
<feature type="transmembrane region" description="Helical" evidence="9">
    <location>
        <begin position="43"/>
        <end position="63"/>
    </location>
</feature>
<evidence type="ECO:0000313" key="10">
    <source>
        <dbReference type="EMBL" id="QDR82838.1"/>
    </source>
</evidence>
<reference evidence="10 11" key="1">
    <citation type="submission" date="2019-02" db="EMBL/GenBank/DDBJ databases">
        <title>Closed genome of Sporomusa termitida DSM 4440.</title>
        <authorList>
            <person name="Poehlein A."/>
            <person name="Daniel R."/>
        </authorList>
    </citation>
    <scope>NUCLEOTIDE SEQUENCE [LARGE SCALE GENOMIC DNA]</scope>
    <source>
        <strain evidence="10 11">DSM 4440</strain>
    </source>
</reference>
<dbReference type="EMBL" id="CP036259">
    <property type="protein sequence ID" value="QDR82838.1"/>
    <property type="molecule type" value="Genomic_DNA"/>
</dbReference>
<dbReference type="KEGG" id="sted:SPTER_42770"/>
<comment type="subcellular location">
    <subcellularLocation>
        <location evidence="1">Cell membrane</location>
        <topology evidence="1">Multi-pass membrane protein</topology>
    </subcellularLocation>
</comment>
<organism evidence="10 11">
    <name type="scientific">Sporomusa termitida</name>
    <dbReference type="NCBI Taxonomy" id="2377"/>
    <lineage>
        <taxon>Bacteria</taxon>
        <taxon>Bacillati</taxon>
        <taxon>Bacillota</taxon>
        <taxon>Negativicutes</taxon>
        <taxon>Selenomonadales</taxon>
        <taxon>Sporomusaceae</taxon>
        <taxon>Sporomusa</taxon>
    </lineage>
</organism>
<accession>A0A517DZU4</accession>
<evidence type="ECO:0000256" key="6">
    <source>
        <dbReference type="ARBA" id="ARBA00022989"/>
    </source>
</evidence>
<keyword evidence="5 9" id="KW-0812">Transmembrane</keyword>
<feature type="transmembrane region" description="Helical" evidence="9">
    <location>
        <begin position="108"/>
        <end position="129"/>
    </location>
</feature>
<gene>
    <name evidence="10" type="primary">ribU</name>
    <name evidence="10" type="ORF">SPTER_42770</name>
</gene>
<evidence type="ECO:0000256" key="7">
    <source>
        <dbReference type="ARBA" id="ARBA00023136"/>
    </source>
</evidence>
<dbReference type="RefSeq" id="WP_144352183.1">
    <property type="nucleotide sequence ID" value="NZ_CP036259.1"/>
</dbReference>